<dbReference type="Pfam" id="PF02624">
    <property type="entry name" value="YcaO"/>
    <property type="match status" value="1"/>
</dbReference>
<feature type="non-terminal residue" evidence="2">
    <location>
        <position position="1"/>
    </location>
</feature>
<gene>
    <name evidence="2" type="ORF">S12H4_35541</name>
</gene>
<dbReference type="PANTHER" id="PTHR37809">
    <property type="entry name" value="RIBOSOMAL PROTEIN S12 METHYLTHIOTRANSFERASE ACCESSORY FACTOR YCAO"/>
    <property type="match status" value="1"/>
</dbReference>
<dbReference type="AlphaFoldDB" id="X1V4W1"/>
<dbReference type="PROSITE" id="PS51664">
    <property type="entry name" value="YCAO"/>
    <property type="match status" value="1"/>
</dbReference>
<sequence>IIAESVHDKSQDLDRAQEIFSGLPLKWTRGYNLTKDKEVLIPFDWFFTINEFNGSSAGNCTEEAILQGLSEVVERHVSSLISRNKLKVPHIDLGSTNDSVALELIRKYNRAGIRLYASDFSLDIGIATVAVLAYDPSTCPEKSEIVWTAGTTPAPQKALIRALTEVAQLAGDFNTGSCYEPSGLPKFKDLPEADFVMHSDKNVDISSLPDLSNDNIRVEVENCITALSKSGMEVIVVDVTHKKLKIPAFYTIMPGAHFRERAAGKGRIQA</sequence>
<proteinExistence type="predicted"/>
<evidence type="ECO:0000259" key="1">
    <source>
        <dbReference type="PROSITE" id="PS51664"/>
    </source>
</evidence>
<dbReference type="PANTHER" id="PTHR37809:SF1">
    <property type="entry name" value="RIBOSOMAL PROTEIN S12 METHYLTHIOTRANSFERASE ACCESSORY FACTOR YCAO"/>
    <property type="match status" value="1"/>
</dbReference>
<feature type="domain" description="YcaO" evidence="1">
    <location>
        <begin position="1"/>
        <end position="270"/>
    </location>
</feature>
<dbReference type="EMBL" id="BARW01021125">
    <property type="protein sequence ID" value="GAI99644.1"/>
    <property type="molecule type" value="Genomic_DNA"/>
</dbReference>
<dbReference type="Gene3D" id="3.30.1330.230">
    <property type="match status" value="2"/>
</dbReference>
<reference evidence="2" key="1">
    <citation type="journal article" date="2014" name="Front. Microbiol.">
        <title>High frequency of phylogenetically diverse reductive dehalogenase-homologous genes in deep subseafloor sedimentary metagenomes.</title>
        <authorList>
            <person name="Kawai M."/>
            <person name="Futagami T."/>
            <person name="Toyoda A."/>
            <person name="Takaki Y."/>
            <person name="Nishi S."/>
            <person name="Hori S."/>
            <person name="Arai W."/>
            <person name="Tsubouchi T."/>
            <person name="Morono Y."/>
            <person name="Uchiyama I."/>
            <person name="Ito T."/>
            <person name="Fujiyama A."/>
            <person name="Inagaki F."/>
            <person name="Takami H."/>
        </authorList>
    </citation>
    <scope>NUCLEOTIDE SEQUENCE</scope>
    <source>
        <strain evidence="2">Expedition CK06-06</strain>
    </source>
</reference>
<organism evidence="2">
    <name type="scientific">marine sediment metagenome</name>
    <dbReference type="NCBI Taxonomy" id="412755"/>
    <lineage>
        <taxon>unclassified sequences</taxon>
        <taxon>metagenomes</taxon>
        <taxon>ecological metagenomes</taxon>
    </lineage>
</organism>
<protein>
    <recommendedName>
        <fullName evidence="1">YcaO domain-containing protein</fullName>
    </recommendedName>
</protein>
<evidence type="ECO:0000313" key="2">
    <source>
        <dbReference type="EMBL" id="GAI99644.1"/>
    </source>
</evidence>
<dbReference type="NCBIfam" id="TIGR00702">
    <property type="entry name" value="YcaO-type kinase domain"/>
    <property type="match status" value="1"/>
</dbReference>
<comment type="caution">
    <text evidence="2">The sequence shown here is derived from an EMBL/GenBank/DDBJ whole genome shotgun (WGS) entry which is preliminary data.</text>
</comment>
<name>X1V4W1_9ZZZZ</name>
<feature type="non-terminal residue" evidence="2">
    <location>
        <position position="270"/>
    </location>
</feature>
<dbReference type="InterPro" id="IPR003776">
    <property type="entry name" value="YcaO-like_dom"/>
</dbReference>
<accession>X1V4W1</accession>